<dbReference type="SMART" id="SM00209">
    <property type="entry name" value="TSP1"/>
    <property type="match status" value="3"/>
</dbReference>
<dbReference type="KEGG" id="bfo:118403420"/>
<evidence type="ECO:0000313" key="5">
    <source>
        <dbReference type="RefSeq" id="XP_035658025.1"/>
    </source>
</evidence>
<dbReference type="SUPFAM" id="SSF82895">
    <property type="entry name" value="TSP-1 type 1 repeat"/>
    <property type="match status" value="3"/>
</dbReference>
<dbReference type="AlphaFoldDB" id="A0A9J7HGN0"/>
<dbReference type="InterPro" id="IPR052065">
    <property type="entry name" value="Compl_asym_regulator"/>
</dbReference>
<feature type="domain" description="TIL" evidence="3">
    <location>
        <begin position="212"/>
        <end position="270"/>
    </location>
</feature>
<dbReference type="PANTHER" id="PTHR22906:SF55">
    <property type="entry name" value="EGF-LIKE DOMAIN-CONTAINING PROTEIN"/>
    <property type="match status" value="1"/>
</dbReference>
<dbReference type="OrthoDB" id="6262482at2759"/>
<organism evidence="4 5">
    <name type="scientific">Branchiostoma floridae</name>
    <name type="common">Florida lancelet</name>
    <name type="synonym">Amphioxus</name>
    <dbReference type="NCBI Taxonomy" id="7739"/>
    <lineage>
        <taxon>Eukaryota</taxon>
        <taxon>Metazoa</taxon>
        <taxon>Chordata</taxon>
        <taxon>Cephalochordata</taxon>
        <taxon>Leptocardii</taxon>
        <taxon>Amphioxiformes</taxon>
        <taxon>Branchiostomatidae</taxon>
        <taxon>Branchiostoma</taxon>
    </lineage>
</organism>
<dbReference type="CDD" id="cd19941">
    <property type="entry name" value="TIL"/>
    <property type="match status" value="2"/>
</dbReference>
<dbReference type="InterPro" id="IPR002919">
    <property type="entry name" value="TIL_dom"/>
</dbReference>
<dbReference type="InterPro" id="IPR000884">
    <property type="entry name" value="TSP1_rpt"/>
</dbReference>
<evidence type="ECO:0000259" key="3">
    <source>
        <dbReference type="Pfam" id="PF01826"/>
    </source>
</evidence>
<keyword evidence="1" id="KW-0677">Repeat</keyword>
<dbReference type="Pfam" id="PF00090">
    <property type="entry name" value="TSP_1"/>
    <property type="match status" value="3"/>
</dbReference>
<accession>A0A9J7HGN0</accession>
<dbReference type="Proteomes" id="UP000001554">
    <property type="component" value="Chromosome 16"/>
</dbReference>
<dbReference type="Gene3D" id="2.20.100.10">
    <property type="entry name" value="Thrombospondin type-1 (TSP1) repeat"/>
    <property type="match status" value="3"/>
</dbReference>
<dbReference type="RefSeq" id="XP_035658025.1">
    <property type="nucleotide sequence ID" value="XM_035802132.1"/>
</dbReference>
<evidence type="ECO:0000256" key="2">
    <source>
        <dbReference type="ARBA" id="ARBA00023157"/>
    </source>
</evidence>
<dbReference type="PANTHER" id="PTHR22906">
    <property type="entry name" value="PROPERDIN"/>
    <property type="match status" value="1"/>
</dbReference>
<evidence type="ECO:0000256" key="1">
    <source>
        <dbReference type="ARBA" id="ARBA00022737"/>
    </source>
</evidence>
<keyword evidence="4" id="KW-1185">Reference proteome</keyword>
<keyword evidence="2" id="KW-1015">Disulfide bond</keyword>
<name>A0A9J7HGN0_BRAFL</name>
<gene>
    <name evidence="5" type="primary">LOC118403420</name>
</gene>
<evidence type="ECO:0000313" key="4">
    <source>
        <dbReference type="Proteomes" id="UP000001554"/>
    </source>
</evidence>
<proteinExistence type="predicted"/>
<dbReference type="Pfam" id="PF01826">
    <property type="entry name" value="TIL"/>
    <property type="match status" value="1"/>
</dbReference>
<sequence length="410" mass="44044">MVYRCVPGCSCPEGLVLNEEGDCVEMAECPCIFVNPFESDELQVHVAGTVLNVDCNNCTCVNGLFGCPPDFCAQDCSWNPWESWVECSQSWGVGMTTRPGTYPQPVTFNGLPSWAALPENTDIETCNPHACSVVGEWSPWGPWSDCSSTCGVEGYAYRNRSCDNPPPKNDGQTCPGDSVEVKVCSSLPCECVNVTVNYTLPNAPSSNLTDCCPPDMIHSECANRCGQRCSDVQLGATCIEDVEECQPGCLCPDPYVWHSGLQQCVTADICYCVVPGDDTIYEEGEVIQVGCNNCTCTLGQFECGDEPCPVDCGWSAWSPWSICSATCGNGTQSRYRSPNNPSAANGGQPCEPAATEEIQPCSADDCPLVCDWLGEVVPVGGTVVVDCRECICMEDGSVVCYDVEPSCSRK</sequence>
<dbReference type="GeneID" id="118403420"/>
<dbReference type="FunFam" id="2.20.100.10:FF:000001">
    <property type="entry name" value="semaphorin-5A isoform X1"/>
    <property type="match status" value="2"/>
</dbReference>
<dbReference type="PROSITE" id="PS50092">
    <property type="entry name" value="TSP1"/>
    <property type="match status" value="3"/>
</dbReference>
<protein>
    <submittedName>
        <fullName evidence="5">SCO-spondin-like</fullName>
    </submittedName>
</protein>
<dbReference type="InterPro" id="IPR036084">
    <property type="entry name" value="Ser_inhib-like_sf"/>
</dbReference>
<dbReference type="InterPro" id="IPR036383">
    <property type="entry name" value="TSP1_rpt_sf"/>
</dbReference>
<dbReference type="OMA" id="VEMAECP"/>
<dbReference type="PRINTS" id="PR01705">
    <property type="entry name" value="TSP1REPEAT"/>
</dbReference>
<reference evidence="5" key="2">
    <citation type="submission" date="2025-08" db="UniProtKB">
        <authorList>
            <consortium name="RefSeq"/>
        </authorList>
    </citation>
    <scope>IDENTIFICATION</scope>
    <source>
        <strain evidence="5">S238N-H82</strain>
        <tissue evidence="5">Testes</tissue>
    </source>
</reference>
<dbReference type="Gene3D" id="2.10.25.10">
    <property type="entry name" value="Laminin"/>
    <property type="match status" value="2"/>
</dbReference>
<dbReference type="SUPFAM" id="SSF57567">
    <property type="entry name" value="Serine protease inhibitors"/>
    <property type="match status" value="2"/>
</dbReference>
<reference evidence="4" key="1">
    <citation type="journal article" date="2020" name="Nat. Ecol. Evol.">
        <title>Deeply conserved synteny resolves early events in vertebrate evolution.</title>
        <authorList>
            <person name="Simakov O."/>
            <person name="Marletaz F."/>
            <person name="Yue J.X."/>
            <person name="O'Connell B."/>
            <person name="Jenkins J."/>
            <person name="Brandt A."/>
            <person name="Calef R."/>
            <person name="Tung C.H."/>
            <person name="Huang T.K."/>
            <person name="Schmutz J."/>
            <person name="Satoh N."/>
            <person name="Yu J.K."/>
            <person name="Putnam N.H."/>
            <person name="Green R.E."/>
            <person name="Rokhsar D.S."/>
        </authorList>
    </citation>
    <scope>NUCLEOTIDE SEQUENCE [LARGE SCALE GENOMIC DNA]</scope>
    <source>
        <strain evidence="4">S238N-H82</strain>
    </source>
</reference>